<accession>A0ABN1BF43</accession>
<evidence type="ECO:0000313" key="1">
    <source>
        <dbReference type="EMBL" id="GAA0496496.1"/>
    </source>
</evidence>
<dbReference type="Proteomes" id="UP001500909">
    <property type="component" value="Unassembled WGS sequence"/>
</dbReference>
<dbReference type="EMBL" id="BAAABY010000057">
    <property type="protein sequence ID" value="GAA0496496.1"/>
    <property type="molecule type" value="Genomic_DNA"/>
</dbReference>
<dbReference type="RefSeq" id="WP_346099763.1">
    <property type="nucleotide sequence ID" value="NZ_BAAABY010000057.1"/>
</dbReference>
<reference evidence="1 2" key="1">
    <citation type="journal article" date="2019" name="Int. J. Syst. Evol. Microbiol.">
        <title>The Global Catalogue of Microorganisms (GCM) 10K type strain sequencing project: providing services to taxonomists for standard genome sequencing and annotation.</title>
        <authorList>
            <consortium name="The Broad Institute Genomics Platform"/>
            <consortium name="The Broad Institute Genome Sequencing Center for Infectious Disease"/>
            <person name="Wu L."/>
            <person name="Ma J."/>
        </authorList>
    </citation>
    <scope>NUCLEOTIDE SEQUENCE [LARGE SCALE GENOMIC DNA]</scope>
    <source>
        <strain evidence="1 2">JCM 4805</strain>
    </source>
</reference>
<sequence>MHEHSTSIEAYAEAPHLLAEMTWMTDQVATHASGMRLSREFWLRKAALLDRLAIREAEEEGIPEVVAEAGTLAARAAHRLAQYDRERGGGPFATSNGPIPPDSPLWDPSYRPYVRQEYAAWRRMIAA</sequence>
<proteinExistence type="predicted"/>
<gene>
    <name evidence="1" type="ORF">GCM10010361_72470</name>
</gene>
<protein>
    <submittedName>
        <fullName evidence="1">Uncharacterized protein</fullName>
    </submittedName>
</protein>
<keyword evidence="2" id="KW-1185">Reference proteome</keyword>
<evidence type="ECO:0000313" key="2">
    <source>
        <dbReference type="Proteomes" id="UP001500909"/>
    </source>
</evidence>
<name>A0ABN1BF43_9ACTN</name>
<organism evidence="1 2">
    <name type="scientific">Streptomyces olivaceiscleroticus</name>
    <dbReference type="NCBI Taxonomy" id="68245"/>
    <lineage>
        <taxon>Bacteria</taxon>
        <taxon>Bacillati</taxon>
        <taxon>Actinomycetota</taxon>
        <taxon>Actinomycetes</taxon>
        <taxon>Kitasatosporales</taxon>
        <taxon>Streptomycetaceae</taxon>
        <taxon>Streptomyces</taxon>
    </lineage>
</organism>
<comment type="caution">
    <text evidence="1">The sequence shown here is derived from an EMBL/GenBank/DDBJ whole genome shotgun (WGS) entry which is preliminary data.</text>
</comment>